<dbReference type="InterPro" id="IPR016130">
    <property type="entry name" value="Tyr_Pase_AS"/>
</dbReference>
<accession>A0A0F4M098</accession>
<dbReference type="GO" id="GO:0004721">
    <property type="term" value="F:phosphoprotein phosphatase activity"/>
    <property type="evidence" value="ECO:0007669"/>
    <property type="project" value="InterPro"/>
</dbReference>
<dbReference type="PANTHER" id="PTHR31126:SF1">
    <property type="entry name" value="TYROSINE SPECIFIC PROTEIN PHOSPHATASES DOMAIN-CONTAINING PROTEIN"/>
    <property type="match status" value="1"/>
</dbReference>
<dbReference type="RefSeq" id="WP_046315384.1">
    <property type="nucleotide sequence ID" value="NZ_JBHSZT010000003.1"/>
</dbReference>
<dbReference type="HOGENOM" id="CLU_057546_0_2_9"/>
<dbReference type="Proteomes" id="UP000033558">
    <property type="component" value="Unassembled WGS sequence"/>
</dbReference>
<comment type="caution">
    <text evidence="3">The sequence shown here is derived from an EMBL/GenBank/DDBJ whole genome shotgun (WGS) entry which is preliminary data.</text>
</comment>
<dbReference type="InterPro" id="IPR029021">
    <property type="entry name" value="Prot-tyrosine_phosphatase-like"/>
</dbReference>
<dbReference type="STRING" id="1218492.JG30_01840"/>
<dbReference type="SUPFAM" id="SSF52799">
    <property type="entry name" value="(Phosphotyrosine protein) phosphatases II"/>
    <property type="match status" value="1"/>
</dbReference>
<protein>
    <submittedName>
        <fullName evidence="3">Protein-tyrosine phosphatase</fullName>
    </submittedName>
</protein>
<keyword evidence="4" id="KW-1185">Reference proteome</keyword>
<comment type="similarity">
    <text evidence="1">Belongs to the protein-tyrosine phosphatase family.</text>
</comment>
<feature type="compositionally biased region" description="Basic and acidic residues" evidence="2">
    <location>
        <begin position="97"/>
        <end position="114"/>
    </location>
</feature>
<dbReference type="PATRIC" id="fig|1218492.5.peg.297"/>
<dbReference type="InterPro" id="IPR026893">
    <property type="entry name" value="Tyr/Ser_Pase_IphP-type"/>
</dbReference>
<dbReference type="PROSITE" id="PS00383">
    <property type="entry name" value="TYR_PHOSPHATASE_1"/>
    <property type="match status" value="1"/>
</dbReference>
<dbReference type="EMBL" id="JXJQ01000002">
    <property type="protein sequence ID" value="KJY63271.1"/>
    <property type="molecule type" value="Genomic_DNA"/>
</dbReference>
<evidence type="ECO:0000313" key="4">
    <source>
        <dbReference type="Proteomes" id="UP000033558"/>
    </source>
</evidence>
<evidence type="ECO:0000313" key="3">
    <source>
        <dbReference type="EMBL" id="KJY63271.1"/>
    </source>
</evidence>
<feature type="region of interest" description="Disordered" evidence="2">
    <location>
        <begin position="97"/>
        <end position="116"/>
    </location>
</feature>
<dbReference type="Gene3D" id="3.90.190.10">
    <property type="entry name" value="Protein tyrosine phosphatase superfamily"/>
    <property type="match status" value="1"/>
</dbReference>
<dbReference type="Pfam" id="PF13350">
    <property type="entry name" value="Y_phosphatase3"/>
    <property type="match status" value="1"/>
</dbReference>
<sequence>MENERLLKIESGINFRELGGYTTPSGQTVKFHKVLRTASLGHLSANDLTYLDDYGVRYDIDFRSRDEQQQIPDRVPPQAEYLFDPVFGVDLTQASKFDKQDEANTPKQPDHDIEGMDEIPLNGYEKMLETYRDLINLDSAKTAYRRFFDKLLENDQDNHSVLFHCTAGKDRTGIGSVFLLTALGVDRATIIQDYLLTNQTSKSFIDGQLQKAQASQVAPAMLDSIRALLSVSTDYLQAADEAVQLQAGTWANYLRTELKVTPDQIHDLKRIYLI</sequence>
<reference evidence="3 4" key="1">
    <citation type="submission" date="2015-01" db="EMBL/GenBank/DDBJ databases">
        <title>Comparative genomics of the lactic acid bacteria isolated from the honey bee gut.</title>
        <authorList>
            <person name="Ellegaard K.M."/>
            <person name="Tamarit D."/>
            <person name="Javelind E."/>
            <person name="Olofsson T."/>
            <person name="Andersson S.G."/>
            <person name="Vasquez A."/>
        </authorList>
    </citation>
    <scope>NUCLEOTIDE SEQUENCE [LARGE SCALE GENOMIC DNA]</scope>
    <source>
        <strain evidence="3 4">Bin4</strain>
    </source>
</reference>
<evidence type="ECO:0000256" key="2">
    <source>
        <dbReference type="SAM" id="MobiDB-lite"/>
    </source>
</evidence>
<dbReference type="OrthoDB" id="1188001at2"/>
<proteinExistence type="inferred from homology"/>
<dbReference type="AlphaFoldDB" id="A0A0F4M098"/>
<evidence type="ECO:0000256" key="1">
    <source>
        <dbReference type="ARBA" id="ARBA00009580"/>
    </source>
</evidence>
<dbReference type="PANTHER" id="PTHR31126">
    <property type="entry name" value="TYROSINE-PROTEIN PHOSPHATASE"/>
    <property type="match status" value="1"/>
</dbReference>
<organism evidence="3 4">
    <name type="scientific">Bombilactobacillus mellifer</name>
    <dbReference type="NCBI Taxonomy" id="1218492"/>
    <lineage>
        <taxon>Bacteria</taxon>
        <taxon>Bacillati</taxon>
        <taxon>Bacillota</taxon>
        <taxon>Bacilli</taxon>
        <taxon>Lactobacillales</taxon>
        <taxon>Lactobacillaceae</taxon>
        <taxon>Bombilactobacillus</taxon>
    </lineage>
</organism>
<gene>
    <name evidence="3" type="primary">ptp3</name>
    <name evidence="3" type="ORF">JG30_01840</name>
</gene>
<name>A0A0F4M098_9LACO</name>